<gene>
    <name evidence="2" type="ORF">ACFOUW_12260</name>
</gene>
<dbReference type="EMBL" id="JBHRZH010000009">
    <property type="protein sequence ID" value="MFC3761611.1"/>
    <property type="molecule type" value="Genomic_DNA"/>
</dbReference>
<dbReference type="Proteomes" id="UP001595699">
    <property type="component" value="Unassembled WGS sequence"/>
</dbReference>
<proteinExistence type="predicted"/>
<dbReference type="InterPro" id="IPR043917">
    <property type="entry name" value="DUF5753"/>
</dbReference>
<evidence type="ECO:0000313" key="2">
    <source>
        <dbReference type="EMBL" id="MFC3761611.1"/>
    </source>
</evidence>
<dbReference type="SUPFAM" id="SSF47413">
    <property type="entry name" value="lambda repressor-like DNA-binding domains"/>
    <property type="match status" value="1"/>
</dbReference>
<feature type="domain" description="HTH cro/C1-type" evidence="1">
    <location>
        <begin position="18"/>
        <end position="72"/>
    </location>
</feature>
<dbReference type="InterPro" id="IPR001387">
    <property type="entry name" value="Cro/C1-type_HTH"/>
</dbReference>
<protein>
    <submittedName>
        <fullName evidence="2">Helix-turn-helix domain-containing protein</fullName>
    </submittedName>
</protein>
<keyword evidence="3" id="KW-1185">Reference proteome</keyword>
<dbReference type="Pfam" id="PF13560">
    <property type="entry name" value="HTH_31"/>
    <property type="match status" value="1"/>
</dbReference>
<dbReference type="PROSITE" id="PS50943">
    <property type="entry name" value="HTH_CROC1"/>
    <property type="match status" value="1"/>
</dbReference>
<name>A0ABV7Y8G7_9ACTN</name>
<comment type="caution">
    <text evidence="2">The sequence shown here is derived from an EMBL/GenBank/DDBJ whole genome shotgun (WGS) entry which is preliminary data.</text>
</comment>
<dbReference type="CDD" id="cd00093">
    <property type="entry name" value="HTH_XRE"/>
    <property type="match status" value="1"/>
</dbReference>
<dbReference type="SMART" id="SM00530">
    <property type="entry name" value="HTH_XRE"/>
    <property type="match status" value="1"/>
</dbReference>
<reference evidence="3" key="1">
    <citation type="journal article" date="2019" name="Int. J. Syst. Evol. Microbiol.">
        <title>The Global Catalogue of Microorganisms (GCM) 10K type strain sequencing project: providing services to taxonomists for standard genome sequencing and annotation.</title>
        <authorList>
            <consortium name="The Broad Institute Genomics Platform"/>
            <consortium name="The Broad Institute Genome Sequencing Center for Infectious Disease"/>
            <person name="Wu L."/>
            <person name="Ma J."/>
        </authorList>
    </citation>
    <scope>NUCLEOTIDE SEQUENCE [LARGE SCALE GENOMIC DNA]</scope>
    <source>
        <strain evidence="3">CGMCC 4.7241</strain>
    </source>
</reference>
<dbReference type="RefSeq" id="WP_205114153.1">
    <property type="nucleotide sequence ID" value="NZ_JAFBCM010000001.1"/>
</dbReference>
<dbReference type="Pfam" id="PF19054">
    <property type="entry name" value="DUF5753"/>
    <property type="match status" value="1"/>
</dbReference>
<dbReference type="Gene3D" id="1.10.260.40">
    <property type="entry name" value="lambda repressor-like DNA-binding domains"/>
    <property type="match status" value="1"/>
</dbReference>
<evidence type="ECO:0000313" key="3">
    <source>
        <dbReference type="Proteomes" id="UP001595699"/>
    </source>
</evidence>
<dbReference type="InterPro" id="IPR010982">
    <property type="entry name" value="Lambda_DNA-bd_dom_sf"/>
</dbReference>
<organism evidence="2 3">
    <name type="scientific">Tenggerimyces flavus</name>
    <dbReference type="NCBI Taxonomy" id="1708749"/>
    <lineage>
        <taxon>Bacteria</taxon>
        <taxon>Bacillati</taxon>
        <taxon>Actinomycetota</taxon>
        <taxon>Actinomycetes</taxon>
        <taxon>Propionibacteriales</taxon>
        <taxon>Nocardioidaceae</taxon>
        <taxon>Tenggerimyces</taxon>
    </lineage>
</organism>
<evidence type="ECO:0000259" key="1">
    <source>
        <dbReference type="PROSITE" id="PS50943"/>
    </source>
</evidence>
<sequence length="280" mass="31249">METPERYQRDHEKLSAGLRELRNAAGFTGREAAKRAGMSQPKISKIENALLLPSAADVETLLHVYGAPQEQFDGLLDLAAVLHTTYESNRTIVRRGAARRQRQIAQLEAEATTAQYLSISLIPTLLQTAEYARRVFALDLTGNDLARALDARLERQHVLYRESKSLSFILTEAALRWQFGPAEVMRTQLLHIASLSTLPNVSIGIVPWTAEVSVVPMHNFEIFDDKLVTVTLETVSMTFQDPQDVLRHGRLYAGLDKAALKGDEARALLSKIAEEFRALD</sequence>
<accession>A0ABV7Y8G7</accession>